<dbReference type="PANTHER" id="PTHR37610">
    <property type="entry name" value="CCHC-TYPE DOMAIN-CONTAINING PROTEIN"/>
    <property type="match status" value="1"/>
</dbReference>
<reference evidence="3" key="1">
    <citation type="journal article" date="2022" name="Int. J. Mol. Sci.">
        <title>Draft Genome of Tanacetum Coccineum: Genomic Comparison of Closely Related Tanacetum-Family Plants.</title>
        <authorList>
            <person name="Yamashiro T."/>
            <person name="Shiraishi A."/>
            <person name="Nakayama K."/>
            <person name="Satake H."/>
        </authorList>
    </citation>
    <scope>NUCLEOTIDE SEQUENCE</scope>
</reference>
<keyword evidence="4" id="KW-1185">Reference proteome</keyword>
<protein>
    <submittedName>
        <fullName evidence="3">Peptidase family M48 protein</fullName>
    </submittedName>
</protein>
<evidence type="ECO:0000259" key="2">
    <source>
        <dbReference type="Pfam" id="PF14244"/>
    </source>
</evidence>
<dbReference type="PANTHER" id="PTHR37610:SF6">
    <property type="entry name" value="GAG-POLYPEPTIDE OF LTR COPIA-TYPE-RELATED"/>
    <property type="match status" value="1"/>
</dbReference>
<accession>A0ABQ5AZX4</accession>
<name>A0ABQ5AZX4_9ASTR</name>
<proteinExistence type="predicted"/>
<organism evidence="3 4">
    <name type="scientific">Tanacetum coccineum</name>
    <dbReference type="NCBI Taxonomy" id="301880"/>
    <lineage>
        <taxon>Eukaryota</taxon>
        <taxon>Viridiplantae</taxon>
        <taxon>Streptophyta</taxon>
        <taxon>Embryophyta</taxon>
        <taxon>Tracheophyta</taxon>
        <taxon>Spermatophyta</taxon>
        <taxon>Magnoliopsida</taxon>
        <taxon>eudicotyledons</taxon>
        <taxon>Gunneridae</taxon>
        <taxon>Pentapetalae</taxon>
        <taxon>asterids</taxon>
        <taxon>campanulids</taxon>
        <taxon>Asterales</taxon>
        <taxon>Asteraceae</taxon>
        <taxon>Asteroideae</taxon>
        <taxon>Anthemideae</taxon>
        <taxon>Anthemidinae</taxon>
        <taxon>Tanacetum</taxon>
    </lineage>
</organism>
<evidence type="ECO:0000313" key="4">
    <source>
        <dbReference type="Proteomes" id="UP001151760"/>
    </source>
</evidence>
<feature type="region of interest" description="Disordered" evidence="1">
    <location>
        <begin position="217"/>
        <end position="241"/>
    </location>
</feature>
<feature type="domain" description="Retrotransposon Copia-like N-terminal" evidence="2">
    <location>
        <begin position="26"/>
        <end position="69"/>
    </location>
</feature>
<dbReference type="Proteomes" id="UP001151760">
    <property type="component" value="Unassembled WGS sequence"/>
</dbReference>
<evidence type="ECO:0000256" key="1">
    <source>
        <dbReference type="SAM" id="MobiDB-lite"/>
    </source>
</evidence>
<sequence>MAHSSSSTNSINVIQSSVFQNPLFLHPSNGPGSLCVQEKVVGVQNYRSWKRSIEIALYTKRKLGFNKGTVLRSLDDAMLQEQWDTCNNMVISWLMSSVSLSLLLNLQCLLALHKQFGISYKLDLLLVMDHIKLDSMNELPRIVNITTEVNVFHTQKVEQRLFQFLNGLDENFASKRSHLLLMLPLASSESACALLQQEESQRGVFGNGKVGYPAWHYKSKQSPQKEKGKASSESAGAPPKRTVAAVEYGSVVFTSK</sequence>
<evidence type="ECO:0000313" key="3">
    <source>
        <dbReference type="EMBL" id="GJT07252.1"/>
    </source>
</evidence>
<dbReference type="Pfam" id="PF14244">
    <property type="entry name" value="Retrotran_gag_3"/>
    <property type="match status" value="1"/>
</dbReference>
<reference evidence="3" key="2">
    <citation type="submission" date="2022-01" db="EMBL/GenBank/DDBJ databases">
        <authorList>
            <person name="Yamashiro T."/>
            <person name="Shiraishi A."/>
            <person name="Satake H."/>
            <person name="Nakayama K."/>
        </authorList>
    </citation>
    <scope>NUCLEOTIDE SEQUENCE</scope>
</reference>
<dbReference type="InterPro" id="IPR029472">
    <property type="entry name" value="Copia-like_N"/>
</dbReference>
<dbReference type="EMBL" id="BQNB010012734">
    <property type="protein sequence ID" value="GJT07252.1"/>
    <property type="molecule type" value="Genomic_DNA"/>
</dbReference>
<gene>
    <name evidence="3" type="ORF">Tco_0841714</name>
</gene>
<comment type="caution">
    <text evidence="3">The sequence shown here is derived from an EMBL/GenBank/DDBJ whole genome shotgun (WGS) entry which is preliminary data.</text>
</comment>